<proteinExistence type="predicted"/>
<dbReference type="RefSeq" id="WP_314203196.1">
    <property type="nucleotide sequence ID" value="NZ_JAVTLL010000016.1"/>
</dbReference>
<dbReference type="Proteomes" id="UP001257948">
    <property type="component" value="Unassembled WGS sequence"/>
</dbReference>
<evidence type="ECO:0000313" key="2">
    <source>
        <dbReference type="Proteomes" id="UP001257948"/>
    </source>
</evidence>
<comment type="caution">
    <text evidence="1">The sequence shown here is derived from an EMBL/GenBank/DDBJ whole genome shotgun (WGS) entry which is preliminary data.</text>
</comment>
<evidence type="ECO:0000313" key="1">
    <source>
        <dbReference type="EMBL" id="MDT7843714.1"/>
    </source>
</evidence>
<sequence length="66" mass="7206">MTAENDWPADWLAELVLALLDAGPLLVTDEIRTRVNACSDPEQLRVWAVRTLDAADVEELFAAGAP</sequence>
<organism evidence="1 2">
    <name type="scientific">Streptomyces justiciae</name>
    <dbReference type="NCBI Taxonomy" id="2780140"/>
    <lineage>
        <taxon>Bacteria</taxon>
        <taxon>Bacillati</taxon>
        <taxon>Actinomycetota</taxon>
        <taxon>Actinomycetes</taxon>
        <taxon>Kitasatosporales</taxon>
        <taxon>Streptomycetaceae</taxon>
        <taxon>Streptomyces</taxon>
    </lineage>
</organism>
<keyword evidence="2" id="KW-1185">Reference proteome</keyword>
<dbReference type="EMBL" id="JAVTLL010000016">
    <property type="protein sequence ID" value="MDT7843714.1"/>
    <property type="molecule type" value="Genomic_DNA"/>
</dbReference>
<gene>
    <name evidence="1" type="ORF">RQC66_23615</name>
</gene>
<reference evidence="2" key="1">
    <citation type="submission" date="2023-07" db="EMBL/GenBank/DDBJ databases">
        <title>Draft genome sequence of the endophytic actinobacterium Streptomyces justiciae WPN32, a potential antibiotic producer.</title>
        <authorList>
            <person name="Yasawong M."/>
            <person name="Pana W."/>
            <person name="Ganta P."/>
            <person name="Santapan N."/>
            <person name="Songngamsuk T."/>
            <person name="Phatcharaharikarn M."/>
            <person name="Kerdtoob S."/>
            <person name="Nantapong N."/>
        </authorList>
    </citation>
    <scope>NUCLEOTIDE SEQUENCE [LARGE SCALE GENOMIC DNA]</scope>
    <source>
        <strain evidence="2">WPN32</strain>
    </source>
</reference>
<name>A0ABU3LWW0_9ACTN</name>
<accession>A0ABU3LWW0</accession>
<protein>
    <submittedName>
        <fullName evidence="1">Uncharacterized protein</fullName>
    </submittedName>
</protein>